<name>F6AKE9_PSEF1</name>
<proteinExistence type="predicted"/>
<evidence type="ECO:0000313" key="1">
    <source>
        <dbReference type="EMBL" id="AEF21863.1"/>
    </source>
</evidence>
<accession>F6AKE9</accession>
<gene>
    <name evidence="1" type="ordered locus">Psefu_1890</name>
</gene>
<evidence type="ECO:0000313" key="2">
    <source>
        <dbReference type="Proteomes" id="UP000000686"/>
    </source>
</evidence>
<organism evidence="1 2">
    <name type="scientific">Pseudomonas fulva (strain 12-X)</name>
    <dbReference type="NCBI Taxonomy" id="743720"/>
    <lineage>
        <taxon>Bacteria</taxon>
        <taxon>Pseudomonadati</taxon>
        <taxon>Pseudomonadota</taxon>
        <taxon>Gammaproteobacteria</taxon>
        <taxon>Pseudomonadales</taxon>
        <taxon>Pseudomonadaceae</taxon>
        <taxon>Pseudomonas</taxon>
    </lineage>
</organism>
<reference evidence="1 2" key="1">
    <citation type="submission" date="2011-04" db="EMBL/GenBank/DDBJ databases">
        <title>Complete sequence of Pseudomonas fulva 12-X.</title>
        <authorList>
            <consortium name="US DOE Joint Genome Institute"/>
            <person name="Lucas S."/>
            <person name="Han J."/>
            <person name="Lapidus A."/>
            <person name="Cheng J.-F."/>
            <person name="Goodwin L."/>
            <person name="Pitluck S."/>
            <person name="Peters L."/>
            <person name="Mikhailova N."/>
            <person name="Pagani I."/>
            <person name="Davenport K."/>
            <person name="Han C."/>
            <person name="Tapia R."/>
            <person name="Land M."/>
            <person name="Hauser L."/>
            <person name="Kyrpides N."/>
            <person name="Ivanova N."/>
            <person name="Pagani I."/>
            <person name="Lcollab F.I."/>
            <person name="Woyke T."/>
        </authorList>
    </citation>
    <scope>NUCLEOTIDE SEQUENCE [LARGE SCALE GENOMIC DNA]</scope>
    <source>
        <strain evidence="2">12-X</strain>
    </source>
</reference>
<dbReference type="KEGG" id="pfv:Psefu_1890"/>
<dbReference type="HOGENOM" id="CLU_3375334_0_0_6"/>
<dbReference type="EMBL" id="CP002727">
    <property type="protein sequence ID" value="AEF21863.1"/>
    <property type="molecule type" value="Genomic_DNA"/>
</dbReference>
<dbReference type="AlphaFoldDB" id="F6AKE9"/>
<protein>
    <submittedName>
        <fullName evidence="1">Uncharacterized protein</fullName>
    </submittedName>
</protein>
<sequence length="34" mass="3628">MFIISLPTRFNPGTAAMDACVCLDAGKSKKQSLI</sequence>
<keyword evidence="2" id="KW-1185">Reference proteome</keyword>
<dbReference type="Proteomes" id="UP000000686">
    <property type="component" value="Chromosome"/>
</dbReference>